<dbReference type="AlphaFoldDB" id="F8UI41"/>
<reference evidence="2" key="1">
    <citation type="submission" date="2011-04" db="EMBL/GenBank/DDBJ databases">
        <title>Taxonomic and functional metagenomic profiling of the microbial community in the anoxic sediment of a brackish shallow lake (Laguna de Carrizo Central Spain).</title>
        <authorList>
            <consortium name="CONSOLIDER consortium CSD2007-00005"/>
            <person name="Guazzaroni M.-E."/>
            <person name="Richter M."/>
            <person name="Garcia-Salamanca A."/>
            <person name="Yarza P."/>
            <person name="Ferrer M."/>
        </authorList>
    </citation>
    <scope>NUCLEOTIDE SEQUENCE</scope>
</reference>
<keyword evidence="2" id="KW-0560">Oxidoreductase</keyword>
<organism evidence="2">
    <name type="scientific">uncultured microorganism</name>
    <dbReference type="NCBI Taxonomy" id="358574"/>
    <lineage>
        <taxon>unclassified sequences</taxon>
        <taxon>environmental samples</taxon>
    </lineage>
</organism>
<evidence type="ECO:0000313" key="2">
    <source>
        <dbReference type="EMBL" id="AEI30698.1"/>
    </source>
</evidence>
<dbReference type="EC" id="1.4.1.21" evidence="2"/>
<feature type="domain" description="Aspartate dehydrogenase" evidence="1">
    <location>
        <begin position="26"/>
        <end position="113"/>
    </location>
</feature>
<dbReference type="Gene3D" id="3.30.360.10">
    <property type="entry name" value="Dihydrodipicolinate Reductase, domain 2"/>
    <property type="match status" value="1"/>
</dbReference>
<sequence length="128" mass="13904">MTTRKNPRSFTGVRYIQDKKIDLNAITEDTVLFSGSAKDATVLFPQNINVAAVLSLAGIGADKTEVRIIASPDTRNNIHEIEIESSAGKIFTRTENVLHPENPKTSYLAVLSAAAALRQIVEPVRIGT</sequence>
<dbReference type="GO" id="GO:0033735">
    <property type="term" value="F:aspartate dehydrogenase [NAD(P)+] activity"/>
    <property type="evidence" value="ECO:0007669"/>
    <property type="project" value="UniProtKB-EC"/>
</dbReference>
<dbReference type="Pfam" id="PF01958">
    <property type="entry name" value="Asp_DH_C"/>
    <property type="match status" value="1"/>
</dbReference>
<dbReference type="PANTHER" id="PTHR31873">
    <property type="entry name" value="L-ASPARTATE DEHYDROGENASE-RELATED"/>
    <property type="match status" value="1"/>
</dbReference>
<dbReference type="SUPFAM" id="SSF55347">
    <property type="entry name" value="Glyceraldehyde-3-phosphate dehydrogenase-like, C-terminal domain"/>
    <property type="match status" value="1"/>
</dbReference>
<dbReference type="GO" id="GO:0009435">
    <property type="term" value="P:NAD+ biosynthetic process"/>
    <property type="evidence" value="ECO:0007669"/>
    <property type="project" value="InterPro"/>
</dbReference>
<proteinExistence type="predicted"/>
<evidence type="ECO:0000259" key="1">
    <source>
        <dbReference type="Pfam" id="PF01958"/>
    </source>
</evidence>
<dbReference type="InterPro" id="IPR002811">
    <property type="entry name" value="Asp_DH"/>
</dbReference>
<name>F8UI41_9ZZZZ</name>
<gene>
    <name evidence="2" type="ORF">LDC_03567</name>
</gene>
<dbReference type="EMBL" id="JF805311">
    <property type="protein sequence ID" value="AEI30698.1"/>
    <property type="molecule type" value="Genomic_DNA"/>
</dbReference>
<accession>F8UI41</accession>
<protein>
    <submittedName>
        <fullName evidence="2">Aspartate dehydrogenase domain-containing protein</fullName>
        <ecNumber evidence="2">1.4.1.21</ecNumber>
    </submittedName>
</protein>
<dbReference type="PANTHER" id="PTHR31873:SF6">
    <property type="entry name" value="ASPARTATE DEHYDROGENASE DOMAIN-CONTAINING PROTEIN"/>
    <property type="match status" value="1"/>
</dbReference>